<feature type="compositionally biased region" description="Polar residues" evidence="1">
    <location>
        <begin position="188"/>
        <end position="198"/>
    </location>
</feature>
<feature type="region of interest" description="Disordered" evidence="1">
    <location>
        <begin position="166"/>
        <end position="213"/>
    </location>
</feature>
<keyword evidence="3" id="KW-1185">Reference proteome</keyword>
<protein>
    <submittedName>
        <fullName evidence="2">Uncharacterized protein</fullName>
    </submittedName>
</protein>
<dbReference type="GeneID" id="98174207"/>
<evidence type="ECO:0000256" key="1">
    <source>
        <dbReference type="SAM" id="MobiDB-lite"/>
    </source>
</evidence>
<sequence>MVAVPIDLGSIKVTGKKHNLSLTLSSSFTIMLPPSWSTSYTADELRKAFLAGELWVSKPGSCRIEFLTLLNSGLCGGASLDPSVIAAIISLASECPVWKDLGLELRVNYASHDRLDQCRPQVSYFLHHPDLASEMIAPRDVRLAQFQSLTCEVDYCFGISPAGAHASPQPTFEPPSSSQHAPEDRRQSTYGFRSNPQLSKKAAAPHEGTNSPLHFEQESTEAFAPEAVIAEMACLLDAALRKLIGDKRTSPKGRAIKNTQPHSLIDIAPAVWNLRYLQTMTAHAQIIPTIATGLARLKNAQSASLREKLDIITHAITESNNKETEFNPEASSTADEIKKRLWLLCQTGIQPEPVRRQSAGKQPGGHAAKQSSQRDVVGPEVDHRPPVEHGDGFHSNILMEGDNQVIVGHDPYADCQQELCDSEFLGVYGCLRADEPYGVEDSEQSTADYTDSSEADYFYADGQGNVYRIGRPDVPDPEAFSCPQDPPFPESHGLSDEGRQEMVVYGDADANETYIMYHEVQH</sequence>
<evidence type="ECO:0000313" key="3">
    <source>
        <dbReference type="Proteomes" id="UP001628179"/>
    </source>
</evidence>
<dbReference type="Proteomes" id="UP001628179">
    <property type="component" value="Unassembled WGS sequence"/>
</dbReference>
<evidence type="ECO:0000313" key="2">
    <source>
        <dbReference type="EMBL" id="GAB1313253.1"/>
    </source>
</evidence>
<comment type="caution">
    <text evidence="2">The sequence shown here is derived from an EMBL/GenBank/DDBJ whole genome shotgun (WGS) entry which is preliminary data.</text>
</comment>
<reference evidence="2 3" key="1">
    <citation type="submission" date="2024-09" db="EMBL/GenBank/DDBJ databases">
        <title>Itraconazole resistance in Madurella fahalii resulting from another homologue of gene encoding cytochrome P450 14-alpha sterol demethylase (CYP51).</title>
        <authorList>
            <person name="Yoshioka I."/>
            <person name="Fahal A.H."/>
            <person name="Kaneko S."/>
            <person name="Yaguchi T."/>
        </authorList>
    </citation>
    <scope>NUCLEOTIDE SEQUENCE [LARGE SCALE GENOMIC DNA]</scope>
    <source>
        <strain evidence="2 3">IFM 68171</strain>
    </source>
</reference>
<dbReference type="EMBL" id="BAAFSV010000002">
    <property type="protein sequence ID" value="GAB1313253.1"/>
    <property type="molecule type" value="Genomic_DNA"/>
</dbReference>
<feature type="region of interest" description="Disordered" evidence="1">
    <location>
        <begin position="352"/>
        <end position="382"/>
    </location>
</feature>
<name>A0ABQ0G665_9PEZI</name>
<organism evidence="2 3">
    <name type="scientific">Madurella fahalii</name>
    <dbReference type="NCBI Taxonomy" id="1157608"/>
    <lineage>
        <taxon>Eukaryota</taxon>
        <taxon>Fungi</taxon>
        <taxon>Dikarya</taxon>
        <taxon>Ascomycota</taxon>
        <taxon>Pezizomycotina</taxon>
        <taxon>Sordariomycetes</taxon>
        <taxon>Sordariomycetidae</taxon>
        <taxon>Sordariales</taxon>
        <taxon>Sordariales incertae sedis</taxon>
        <taxon>Madurella</taxon>
    </lineage>
</organism>
<proteinExistence type="predicted"/>
<accession>A0ABQ0G665</accession>
<gene>
    <name evidence="2" type="ORF">MFIFM68171_03463</name>
</gene>
<feature type="compositionally biased region" description="Polar residues" evidence="1">
    <location>
        <begin position="168"/>
        <end position="180"/>
    </location>
</feature>
<dbReference type="RefSeq" id="XP_070914985.1">
    <property type="nucleotide sequence ID" value="XM_071058884.1"/>
</dbReference>